<accession>A0A367X4X8</accession>
<feature type="compositionally biased region" description="Basic and acidic residues" evidence="1">
    <location>
        <begin position="77"/>
        <end position="98"/>
    </location>
</feature>
<dbReference type="EMBL" id="JPWH01000010">
    <property type="protein sequence ID" value="RCK48733.1"/>
    <property type="molecule type" value="Genomic_DNA"/>
</dbReference>
<evidence type="ECO:0000313" key="2">
    <source>
        <dbReference type="EMBL" id="RCK48733.1"/>
    </source>
</evidence>
<evidence type="ECO:0000313" key="3">
    <source>
        <dbReference type="Proteomes" id="UP000252517"/>
    </source>
</evidence>
<sequence>MIPQVPTAQATNAAMYATRLAPAGARGIASVTRSDGIEQPNERFGYQPDTDGTLFNAFIEEKNGHGTSHGGGQNQEKSGENADKGRPRKTAGDFRREGGVPAGVSGPRFDELLDFEGPLDLGARRSPQSMYAMVNVVTHGGMPERGQYLDFQI</sequence>
<reference evidence="2 3" key="1">
    <citation type="submission" date="2014-07" db="EMBL/GenBank/DDBJ databases">
        <title>Draft genome sequence of Thalassospira profundimaris S25-3-2.</title>
        <authorList>
            <person name="Lai Q."/>
            <person name="Shao Z."/>
        </authorList>
    </citation>
    <scope>NUCLEOTIDE SEQUENCE [LARGE SCALE GENOMIC DNA]</scope>
    <source>
        <strain evidence="2 3">S25-3-2</strain>
    </source>
</reference>
<organism evidence="2 3">
    <name type="scientific">Thalassospira profundimaris</name>
    <dbReference type="NCBI Taxonomy" id="502049"/>
    <lineage>
        <taxon>Bacteria</taxon>
        <taxon>Pseudomonadati</taxon>
        <taxon>Pseudomonadota</taxon>
        <taxon>Alphaproteobacteria</taxon>
        <taxon>Rhodospirillales</taxon>
        <taxon>Thalassospiraceae</taxon>
        <taxon>Thalassospira</taxon>
    </lineage>
</organism>
<evidence type="ECO:0000256" key="1">
    <source>
        <dbReference type="SAM" id="MobiDB-lite"/>
    </source>
</evidence>
<name>A0A367X4X8_9PROT</name>
<feature type="region of interest" description="Disordered" evidence="1">
    <location>
        <begin position="32"/>
        <end position="105"/>
    </location>
</feature>
<gene>
    <name evidence="2" type="ORF">TH25_14205</name>
</gene>
<dbReference type="RefSeq" id="WP_114088920.1">
    <property type="nucleotide sequence ID" value="NZ_JPWH01000010.1"/>
</dbReference>
<comment type="caution">
    <text evidence="2">The sequence shown here is derived from an EMBL/GenBank/DDBJ whole genome shotgun (WGS) entry which is preliminary data.</text>
</comment>
<dbReference type="Proteomes" id="UP000252517">
    <property type="component" value="Unassembled WGS sequence"/>
</dbReference>
<protein>
    <submittedName>
        <fullName evidence="2">Uncharacterized protein</fullName>
    </submittedName>
</protein>
<proteinExistence type="predicted"/>
<dbReference type="AlphaFoldDB" id="A0A367X4X8"/>
<dbReference type="OrthoDB" id="7366455at2"/>